<evidence type="ECO:0000256" key="1">
    <source>
        <dbReference type="SAM" id="Phobius"/>
    </source>
</evidence>
<evidence type="ECO:0000313" key="4">
    <source>
        <dbReference type="Proteomes" id="UP000030746"/>
    </source>
</evidence>
<dbReference type="OMA" id="FANCAQT"/>
<reference evidence="3 4" key="1">
    <citation type="journal article" date="2013" name="Nature">
        <title>Insights into bilaterian evolution from three spiralian genomes.</title>
        <authorList>
            <person name="Simakov O."/>
            <person name="Marletaz F."/>
            <person name="Cho S.J."/>
            <person name="Edsinger-Gonzales E."/>
            <person name="Havlak P."/>
            <person name="Hellsten U."/>
            <person name="Kuo D.H."/>
            <person name="Larsson T."/>
            <person name="Lv J."/>
            <person name="Arendt D."/>
            <person name="Savage R."/>
            <person name="Osoegawa K."/>
            <person name="de Jong P."/>
            <person name="Grimwood J."/>
            <person name="Chapman J.A."/>
            <person name="Shapiro H."/>
            <person name="Aerts A."/>
            <person name="Otillar R.P."/>
            <person name="Terry A.Y."/>
            <person name="Boore J.L."/>
            <person name="Grigoriev I.V."/>
            <person name="Lindberg D.R."/>
            <person name="Seaver E.C."/>
            <person name="Weisblat D.A."/>
            <person name="Putnam N.H."/>
            <person name="Rokhsar D.S."/>
        </authorList>
    </citation>
    <scope>NUCLEOTIDE SEQUENCE [LARGE SCALE GENOMIC DNA]</scope>
</reference>
<dbReference type="CTD" id="20241035"/>
<dbReference type="KEGG" id="lgi:LOTGIDRAFT_168999"/>
<accession>V3ZS87</accession>
<dbReference type="Proteomes" id="UP000030746">
    <property type="component" value="Unassembled WGS sequence"/>
</dbReference>
<protein>
    <recommendedName>
        <fullName evidence="5">CUB domain-containing protein</fullName>
    </recommendedName>
</protein>
<keyword evidence="4" id="KW-1185">Reference proteome</keyword>
<keyword evidence="1" id="KW-0812">Transmembrane</keyword>
<dbReference type="GeneID" id="20241035"/>
<dbReference type="AlphaFoldDB" id="V3ZS87"/>
<dbReference type="OrthoDB" id="6072275at2759"/>
<sequence length="374" mass="42277">MEKLMVLPFQLVCLSWIFSTVYSASRTLYLDSFHTCNQLDYVVDQYQQYYVTTERKPSVTSKAYVKCHMTFKARDFTHRVCFIVLQYEPDPKCNILLQFYEGDHIENGVGAKFDCESNYRIPYKWCSGGQLAMIVLERTSASSSTRDMQTHIIVTQELNTNRTAYLDAQCGTLHLMDHSTVNLYNRHPNNSNVVPKRCEQIFEYVGEEEYPVCVTMKFNKNKLPDNKCSFLIKIGDGKSSKGSVISDNWSCDKLTPKEICSKGRILTVYIERLNYDSEQDPVGIFTLTVQDRSPAPPAPVSVTAIVLGVLGGIVALVLIYLILAVFLEQKKGIYIGPCCICRKYCKKYSADDSISMATGFTSVSTHQPGESQSV</sequence>
<dbReference type="EMBL" id="KB203598">
    <property type="protein sequence ID" value="ESO83761.1"/>
    <property type="molecule type" value="Genomic_DNA"/>
</dbReference>
<name>V3ZS87_LOTGI</name>
<dbReference type="RefSeq" id="XP_009065544.1">
    <property type="nucleotide sequence ID" value="XM_009067296.1"/>
</dbReference>
<gene>
    <name evidence="3" type="ORF">LOTGIDRAFT_168999</name>
</gene>
<organism evidence="3 4">
    <name type="scientific">Lottia gigantea</name>
    <name type="common">Giant owl limpet</name>
    <dbReference type="NCBI Taxonomy" id="225164"/>
    <lineage>
        <taxon>Eukaryota</taxon>
        <taxon>Metazoa</taxon>
        <taxon>Spiralia</taxon>
        <taxon>Lophotrochozoa</taxon>
        <taxon>Mollusca</taxon>
        <taxon>Gastropoda</taxon>
        <taxon>Patellogastropoda</taxon>
        <taxon>Lottioidea</taxon>
        <taxon>Lottiidae</taxon>
        <taxon>Lottia</taxon>
    </lineage>
</organism>
<evidence type="ECO:0000313" key="3">
    <source>
        <dbReference type="EMBL" id="ESO83761.1"/>
    </source>
</evidence>
<keyword evidence="1" id="KW-0472">Membrane</keyword>
<dbReference type="HOGENOM" id="CLU_740311_0_0_1"/>
<evidence type="ECO:0000256" key="2">
    <source>
        <dbReference type="SAM" id="SignalP"/>
    </source>
</evidence>
<keyword evidence="2" id="KW-0732">Signal</keyword>
<feature type="chain" id="PRO_5004717994" description="CUB domain-containing protein" evidence="2">
    <location>
        <begin position="24"/>
        <end position="374"/>
    </location>
</feature>
<feature type="signal peptide" evidence="2">
    <location>
        <begin position="1"/>
        <end position="23"/>
    </location>
</feature>
<feature type="transmembrane region" description="Helical" evidence="1">
    <location>
        <begin position="302"/>
        <end position="327"/>
    </location>
</feature>
<evidence type="ECO:0008006" key="5">
    <source>
        <dbReference type="Google" id="ProtNLM"/>
    </source>
</evidence>
<proteinExistence type="predicted"/>
<keyword evidence="1" id="KW-1133">Transmembrane helix</keyword>